<geneLocation type="plasmid" evidence="2">
    <name>prgalie4872c</name>
</geneLocation>
<reference evidence="1 2" key="1">
    <citation type="submission" date="2016-09" db="EMBL/GenBank/DDBJ databases">
        <title>The complete genome sequences of Rhizobium gallicum, symbiovars gallicum and phaseoli, symbionts associated to common bean (Phaseolus vulgaris).</title>
        <authorList>
            <person name="Bustos P."/>
            <person name="Santamaria R.I."/>
            <person name="Perez-Carrascal O.M."/>
            <person name="Juarez S."/>
            <person name="Lozano L."/>
            <person name="Martinez-Flores I."/>
            <person name="Martinez-Romero E."/>
            <person name="Cevallos M."/>
            <person name="Romero D."/>
            <person name="Davila G."/>
            <person name="Gonzalez V."/>
        </authorList>
    </citation>
    <scope>NUCLEOTIDE SEQUENCE [LARGE SCALE GENOMIC DNA]</scope>
    <source>
        <strain evidence="1 2">IE4872</strain>
        <plasmid evidence="2">prgalie4872c</plasmid>
    </source>
</reference>
<keyword evidence="1" id="KW-0614">Plasmid</keyword>
<organism evidence="1 2">
    <name type="scientific">Rhizobium gallicum</name>
    <dbReference type="NCBI Taxonomy" id="56730"/>
    <lineage>
        <taxon>Bacteria</taxon>
        <taxon>Pseudomonadati</taxon>
        <taxon>Pseudomonadota</taxon>
        <taxon>Alphaproteobacteria</taxon>
        <taxon>Hyphomicrobiales</taxon>
        <taxon>Rhizobiaceae</taxon>
        <taxon>Rhizobium/Agrobacterium group</taxon>
        <taxon>Rhizobium</taxon>
    </lineage>
</organism>
<sequence>MLVNADTGRVDHDDIAIVSLGNRFKKSVLDTGLPPADEAVVAGGRRTVALRDFRPG</sequence>
<accession>A0A1L5NRB3</accession>
<dbReference type="Proteomes" id="UP000184749">
    <property type="component" value="Plasmid pRgalIE4872c"/>
</dbReference>
<gene>
    <name evidence="1" type="ORF">IE4872_PC00420</name>
</gene>
<evidence type="ECO:0000313" key="1">
    <source>
        <dbReference type="EMBL" id="APO70435.1"/>
    </source>
</evidence>
<dbReference type="EMBL" id="CP017104">
    <property type="protein sequence ID" value="APO70435.1"/>
    <property type="molecule type" value="Genomic_DNA"/>
</dbReference>
<protein>
    <submittedName>
        <fullName evidence="1">Uncharacterized protein</fullName>
    </submittedName>
</protein>
<evidence type="ECO:0000313" key="2">
    <source>
        <dbReference type="Proteomes" id="UP000184749"/>
    </source>
</evidence>
<dbReference type="AlphaFoldDB" id="A0A1L5NRB3"/>
<proteinExistence type="predicted"/>
<name>A0A1L5NRB3_9HYPH</name>